<evidence type="ECO:0000256" key="11">
    <source>
        <dbReference type="ARBA" id="ARBA00023277"/>
    </source>
</evidence>
<dbReference type="GO" id="GO:0004497">
    <property type="term" value="F:monooxygenase activity"/>
    <property type="evidence" value="ECO:0007669"/>
    <property type="project" value="UniProtKB-KW"/>
</dbReference>
<feature type="compositionally biased region" description="Polar residues" evidence="16">
    <location>
        <begin position="260"/>
        <end position="276"/>
    </location>
</feature>
<accession>A0A9P3PSP3</accession>
<sequence>MKSFSTLLLPLALAGSALAHGFVATITIDGKAFKGDVPNAAKNPSIIRQISHVDPVKGATNAAVNCGFNAGPASLVADAMPGSTVTFDWRGGDLSNWPHNTGPMLTYMASCGDTTCDKFDTTQAKWFKIQQVGRKPNSADWAQADLMKGGTAAVTLPKTLAPGNYMIRHEIIALHLANSKGGAEFYPSCAQLRVGGSQTGKPTTDELVSLPGAYSDNDAGIFDPDVFNAKATYVFPGPKIAAFVNGDASNNGNDNSPSPTATSGASKPTQTKSSGTCKLKKKVSASASAKVAAAAASIRPRHLSRVMRGLVANHALPS</sequence>
<organism evidence="19 20">
    <name type="scientific">Lyophyllum shimeji</name>
    <name type="common">Hon-shimeji</name>
    <name type="synonym">Tricholoma shimeji</name>
    <dbReference type="NCBI Taxonomy" id="47721"/>
    <lineage>
        <taxon>Eukaryota</taxon>
        <taxon>Fungi</taxon>
        <taxon>Dikarya</taxon>
        <taxon>Basidiomycota</taxon>
        <taxon>Agaricomycotina</taxon>
        <taxon>Agaricomycetes</taxon>
        <taxon>Agaricomycetidae</taxon>
        <taxon>Agaricales</taxon>
        <taxon>Tricholomatineae</taxon>
        <taxon>Lyophyllaceae</taxon>
        <taxon>Lyophyllum</taxon>
    </lineage>
</organism>
<comment type="cofactor">
    <cofactor evidence="1">
        <name>Cu(2+)</name>
        <dbReference type="ChEBI" id="CHEBI:29036"/>
    </cofactor>
</comment>
<keyword evidence="10" id="KW-1015">Disulfide bond</keyword>
<protein>
    <recommendedName>
        <fullName evidence="15">lytic cellulose monooxygenase (C4-dehydrogenating)</fullName>
        <ecNumber evidence="15">1.14.99.56</ecNumber>
    </recommendedName>
</protein>
<keyword evidence="11" id="KW-0119">Carbohydrate metabolism</keyword>
<evidence type="ECO:0000256" key="13">
    <source>
        <dbReference type="ARBA" id="ARBA00044502"/>
    </source>
</evidence>
<dbReference type="AlphaFoldDB" id="A0A9P3PSP3"/>
<name>A0A9P3PSP3_LYOSH</name>
<dbReference type="PANTHER" id="PTHR33353:SF10">
    <property type="entry name" value="ENDO-BETA-1,4-GLUCANASE D"/>
    <property type="match status" value="1"/>
</dbReference>
<dbReference type="PANTHER" id="PTHR33353">
    <property type="entry name" value="PUTATIVE (AFU_ORTHOLOGUE AFUA_1G12560)-RELATED"/>
    <property type="match status" value="1"/>
</dbReference>
<evidence type="ECO:0000256" key="7">
    <source>
        <dbReference type="ARBA" id="ARBA00023002"/>
    </source>
</evidence>
<feature type="region of interest" description="Disordered" evidence="16">
    <location>
        <begin position="246"/>
        <end position="279"/>
    </location>
</feature>
<dbReference type="GO" id="GO:0030245">
    <property type="term" value="P:cellulose catabolic process"/>
    <property type="evidence" value="ECO:0007669"/>
    <property type="project" value="UniProtKB-KW"/>
</dbReference>
<dbReference type="EMBL" id="BRPK01000009">
    <property type="protein sequence ID" value="GLB41315.1"/>
    <property type="molecule type" value="Genomic_DNA"/>
</dbReference>
<dbReference type="Pfam" id="PF03443">
    <property type="entry name" value="AA9"/>
    <property type="match status" value="1"/>
</dbReference>
<evidence type="ECO:0000256" key="14">
    <source>
        <dbReference type="ARBA" id="ARBA00045077"/>
    </source>
</evidence>
<feature type="compositionally biased region" description="Low complexity" evidence="16">
    <location>
        <begin position="246"/>
        <end position="259"/>
    </location>
</feature>
<evidence type="ECO:0000256" key="9">
    <source>
        <dbReference type="ARBA" id="ARBA00023033"/>
    </source>
</evidence>
<reference evidence="19" key="1">
    <citation type="submission" date="2022-07" db="EMBL/GenBank/DDBJ databases">
        <title>The genome of Lyophyllum shimeji provides insight into the initial evolution of ectomycorrhizal fungal genome.</title>
        <authorList>
            <person name="Kobayashi Y."/>
            <person name="Shibata T."/>
            <person name="Hirakawa H."/>
            <person name="Shigenobu S."/>
            <person name="Nishiyama T."/>
            <person name="Yamada A."/>
            <person name="Hasebe M."/>
            <person name="Kawaguchi M."/>
        </authorList>
    </citation>
    <scope>NUCLEOTIDE SEQUENCE</scope>
    <source>
        <strain evidence="19">AT787</strain>
    </source>
</reference>
<dbReference type="CDD" id="cd21175">
    <property type="entry name" value="LPMO_AA9"/>
    <property type="match status" value="1"/>
</dbReference>
<dbReference type="EC" id="1.14.99.56" evidence="15"/>
<dbReference type="GO" id="GO:0046872">
    <property type="term" value="F:metal ion binding"/>
    <property type="evidence" value="ECO:0007669"/>
    <property type="project" value="UniProtKB-KW"/>
</dbReference>
<evidence type="ECO:0000313" key="20">
    <source>
        <dbReference type="Proteomes" id="UP001063166"/>
    </source>
</evidence>
<comment type="subcellular location">
    <subcellularLocation>
        <location evidence="2">Secreted</location>
    </subcellularLocation>
</comment>
<keyword evidence="5 17" id="KW-0732">Signal</keyword>
<evidence type="ECO:0000256" key="10">
    <source>
        <dbReference type="ARBA" id="ARBA00023157"/>
    </source>
</evidence>
<feature type="chain" id="PRO_5040138899" description="lytic cellulose monooxygenase (C4-dehydrogenating)" evidence="17">
    <location>
        <begin position="20"/>
        <end position="318"/>
    </location>
</feature>
<dbReference type="OrthoDB" id="4849160at2759"/>
<evidence type="ECO:0000256" key="8">
    <source>
        <dbReference type="ARBA" id="ARBA00023008"/>
    </source>
</evidence>
<evidence type="ECO:0000256" key="15">
    <source>
        <dbReference type="ARBA" id="ARBA00047174"/>
    </source>
</evidence>
<evidence type="ECO:0000256" key="5">
    <source>
        <dbReference type="ARBA" id="ARBA00022729"/>
    </source>
</evidence>
<keyword evidence="8" id="KW-0186">Copper</keyword>
<gene>
    <name evidence="19" type="ORF">LshimejAT787_0905300</name>
</gene>
<evidence type="ECO:0000313" key="19">
    <source>
        <dbReference type="EMBL" id="GLB41315.1"/>
    </source>
</evidence>
<comment type="caution">
    <text evidence="19">The sequence shown here is derived from an EMBL/GenBank/DDBJ whole genome shotgun (WGS) entry which is preliminary data.</text>
</comment>
<evidence type="ECO:0000259" key="18">
    <source>
        <dbReference type="Pfam" id="PF03443"/>
    </source>
</evidence>
<evidence type="ECO:0000256" key="1">
    <source>
        <dbReference type="ARBA" id="ARBA00001973"/>
    </source>
</evidence>
<keyword evidence="3" id="KW-0964">Secreted</keyword>
<keyword evidence="19" id="KW-0378">Hydrolase</keyword>
<dbReference type="InterPro" id="IPR005103">
    <property type="entry name" value="AA9_LPMO"/>
</dbReference>
<dbReference type="Proteomes" id="UP001063166">
    <property type="component" value="Unassembled WGS sequence"/>
</dbReference>
<dbReference type="GO" id="GO:0016787">
    <property type="term" value="F:hydrolase activity"/>
    <property type="evidence" value="ECO:0007669"/>
    <property type="project" value="UniProtKB-KW"/>
</dbReference>
<comment type="catalytic activity">
    <reaction evidence="14">
        <text>[(1-&gt;4)-beta-D-glucosyl]n+m + reduced acceptor + O2 = 4-dehydro-beta-D-glucosyl-[(1-&gt;4)-beta-D-glucosyl]n-1 + [(1-&gt;4)-beta-D-glucosyl]m + acceptor + H2O.</text>
        <dbReference type="EC" id="1.14.99.56"/>
    </reaction>
</comment>
<keyword evidence="12" id="KW-0624">Polysaccharide degradation</keyword>
<evidence type="ECO:0000256" key="4">
    <source>
        <dbReference type="ARBA" id="ARBA00022723"/>
    </source>
</evidence>
<keyword evidence="9" id="KW-0503">Monooxygenase</keyword>
<evidence type="ECO:0000256" key="2">
    <source>
        <dbReference type="ARBA" id="ARBA00004613"/>
    </source>
</evidence>
<keyword evidence="4" id="KW-0479">Metal-binding</keyword>
<evidence type="ECO:0000256" key="3">
    <source>
        <dbReference type="ARBA" id="ARBA00022525"/>
    </source>
</evidence>
<keyword evidence="7" id="KW-0560">Oxidoreductase</keyword>
<dbReference type="InterPro" id="IPR049892">
    <property type="entry name" value="AA9"/>
</dbReference>
<proteinExistence type="inferred from homology"/>
<comment type="similarity">
    <text evidence="13">Belongs to the polysaccharide monooxygenase AA9 family.</text>
</comment>
<evidence type="ECO:0000256" key="12">
    <source>
        <dbReference type="ARBA" id="ARBA00023326"/>
    </source>
</evidence>
<keyword evidence="6" id="KW-0136">Cellulose degradation</keyword>
<evidence type="ECO:0000256" key="16">
    <source>
        <dbReference type="SAM" id="MobiDB-lite"/>
    </source>
</evidence>
<dbReference type="GO" id="GO:0005576">
    <property type="term" value="C:extracellular region"/>
    <property type="evidence" value="ECO:0007669"/>
    <property type="project" value="UniProtKB-SubCell"/>
</dbReference>
<keyword evidence="20" id="KW-1185">Reference proteome</keyword>
<feature type="domain" description="Auxiliary Activity family 9 catalytic" evidence="18">
    <location>
        <begin position="20"/>
        <end position="223"/>
    </location>
</feature>
<evidence type="ECO:0000256" key="6">
    <source>
        <dbReference type="ARBA" id="ARBA00023001"/>
    </source>
</evidence>
<dbReference type="Gene3D" id="2.70.50.70">
    <property type="match status" value="1"/>
</dbReference>
<evidence type="ECO:0000256" key="17">
    <source>
        <dbReference type="SAM" id="SignalP"/>
    </source>
</evidence>
<feature type="signal peptide" evidence="17">
    <location>
        <begin position="1"/>
        <end position="19"/>
    </location>
</feature>